<keyword evidence="2 7" id="KW-0813">Transport</keyword>
<dbReference type="OrthoDB" id="9783218at2"/>
<comment type="caution">
    <text evidence="9">The sequence shown here is derived from an EMBL/GenBank/DDBJ whole genome shotgun (WGS) entry which is preliminary data.</text>
</comment>
<feature type="transmembrane region" description="Helical" evidence="7">
    <location>
        <begin position="125"/>
        <end position="142"/>
    </location>
</feature>
<dbReference type="PANTHER" id="PTHR43386">
    <property type="entry name" value="OLIGOPEPTIDE TRANSPORT SYSTEM PERMEASE PROTEIN APPC"/>
    <property type="match status" value="1"/>
</dbReference>
<feature type="transmembrane region" description="Helical" evidence="7">
    <location>
        <begin position="89"/>
        <end position="113"/>
    </location>
</feature>
<keyword evidence="10" id="KW-1185">Reference proteome</keyword>
<evidence type="ECO:0000256" key="1">
    <source>
        <dbReference type="ARBA" id="ARBA00004651"/>
    </source>
</evidence>
<dbReference type="EMBL" id="QMDV01000002">
    <property type="protein sequence ID" value="RAU83389.1"/>
    <property type="molecule type" value="Genomic_DNA"/>
</dbReference>
<feature type="transmembrane region" description="Helical" evidence="7">
    <location>
        <begin position="21"/>
        <end position="42"/>
    </location>
</feature>
<feature type="transmembrane region" description="Helical" evidence="7">
    <location>
        <begin position="280"/>
        <end position="305"/>
    </location>
</feature>
<feature type="transmembrane region" description="Helical" evidence="7">
    <location>
        <begin position="224"/>
        <end position="241"/>
    </location>
</feature>
<dbReference type="Proteomes" id="UP000251692">
    <property type="component" value="Unassembled WGS sequence"/>
</dbReference>
<dbReference type="SUPFAM" id="SSF161098">
    <property type="entry name" value="MetI-like"/>
    <property type="match status" value="1"/>
</dbReference>
<evidence type="ECO:0000256" key="2">
    <source>
        <dbReference type="ARBA" id="ARBA00022448"/>
    </source>
</evidence>
<keyword evidence="3" id="KW-1003">Cell membrane</keyword>
<protein>
    <submittedName>
        <fullName evidence="9">ABC transporter permease</fullName>
    </submittedName>
</protein>
<keyword evidence="6 7" id="KW-0472">Membrane</keyword>
<feature type="domain" description="ABC transmembrane type-1" evidence="8">
    <location>
        <begin position="146"/>
        <end position="347"/>
    </location>
</feature>
<dbReference type="GO" id="GO:0005886">
    <property type="term" value="C:plasma membrane"/>
    <property type="evidence" value="ECO:0007669"/>
    <property type="project" value="UniProtKB-SubCell"/>
</dbReference>
<evidence type="ECO:0000256" key="4">
    <source>
        <dbReference type="ARBA" id="ARBA00022692"/>
    </source>
</evidence>
<feature type="transmembrane region" description="Helical" evidence="7">
    <location>
        <begin position="194"/>
        <end position="218"/>
    </location>
</feature>
<reference evidence="9 10" key="1">
    <citation type="submission" date="2018-06" db="EMBL/GenBank/DDBJ databases">
        <authorList>
            <person name="Liu Z.-W."/>
        </authorList>
    </citation>
    <scope>NUCLEOTIDE SEQUENCE [LARGE SCALE GENOMIC DNA]</scope>
    <source>
        <strain evidence="9 10">2b14</strain>
    </source>
</reference>
<dbReference type="InterPro" id="IPR035906">
    <property type="entry name" value="MetI-like_sf"/>
</dbReference>
<keyword evidence="4 7" id="KW-0812">Transmembrane</keyword>
<name>A0A364RGG3_9BACT</name>
<dbReference type="GO" id="GO:0055085">
    <property type="term" value="P:transmembrane transport"/>
    <property type="evidence" value="ECO:0007669"/>
    <property type="project" value="InterPro"/>
</dbReference>
<evidence type="ECO:0000313" key="10">
    <source>
        <dbReference type="Proteomes" id="UP000251692"/>
    </source>
</evidence>
<reference evidence="9 10" key="2">
    <citation type="submission" date="2018-07" db="EMBL/GenBank/DDBJ databases">
        <title>Pontibacter sp. 2b14 genomic sequence and assembly.</title>
        <authorList>
            <person name="Du Z.-J."/>
        </authorList>
    </citation>
    <scope>NUCLEOTIDE SEQUENCE [LARGE SCALE GENOMIC DNA]</scope>
    <source>
        <strain evidence="9 10">2b14</strain>
    </source>
</reference>
<dbReference type="PROSITE" id="PS50928">
    <property type="entry name" value="ABC_TM1"/>
    <property type="match status" value="1"/>
</dbReference>
<evidence type="ECO:0000256" key="6">
    <source>
        <dbReference type="ARBA" id="ARBA00023136"/>
    </source>
</evidence>
<evidence type="ECO:0000256" key="7">
    <source>
        <dbReference type="RuleBase" id="RU363032"/>
    </source>
</evidence>
<organism evidence="9 10">
    <name type="scientific">Pontibacter arcticus</name>
    <dbReference type="NCBI Taxonomy" id="2080288"/>
    <lineage>
        <taxon>Bacteria</taxon>
        <taxon>Pseudomonadati</taxon>
        <taxon>Bacteroidota</taxon>
        <taxon>Cytophagia</taxon>
        <taxon>Cytophagales</taxon>
        <taxon>Hymenobacteraceae</taxon>
        <taxon>Pontibacter</taxon>
    </lineage>
</organism>
<evidence type="ECO:0000313" key="9">
    <source>
        <dbReference type="EMBL" id="RAU83389.1"/>
    </source>
</evidence>
<evidence type="ECO:0000256" key="3">
    <source>
        <dbReference type="ARBA" id="ARBA00022475"/>
    </source>
</evidence>
<sequence>MHTLLQDLRHLWKLKPAFRIASVYLILWVVLSLFLPLLPLVYEPNSLDLNNIMQPPFQNNPSQPTHYLGTDAIGRDVLSNVLYGARTGFFIGVPVMLLASVIGVILGAAAGYFGDAKLKSSKASIFALWPLTLFSLYFYGLYIPAQAATLQMPVATASIGMLIFILAGAFILLRTLLNLIPSLKKQVTVPLDYIIVRLIEAVSSIPWLILVLMLASFLQPSVTMLAFILILTSWMGIARLARAEMLRIKALPYMEAATSLGLPTKRILLQHALPNMLGPILTSFTFGLASLLTIESTLSFLGIGIPPTVVSWGRLITGIRSDTSAWWLVVFPGIFLAATVLALQVFNYYLLALSANKKKA</sequence>
<feature type="transmembrane region" description="Helical" evidence="7">
    <location>
        <begin position="154"/>
        <end position="173"/>
    </location>
</feature>
<dbReference type="Gene3D" id="1.10.3720.10">
    <property type="entry name" value="MetI-like"/>
    <property type="match status" value="1"/>
</dbReference>
<gene>
    <name evidence="9" type="ORF">DP923_09315</name>
</gene>
<dbReference type="Pfam" id="PF00528">
    <property type="entry name" value="BPD_transp_1"/>
    <property type="match status" value="1"/>
</dbReference>
<evidence type="ECO:0000256" key="5">
    <source>
        <dbReference type="ARBA" id="ARBA00022989"/>
    </source>
</evidence>
<accession>A0A364RGG3</accession>
<dbReference type="AlphaFoldDB" id="A0A364RGG3"/>
<dbReference type="InterPro" id="IPR000515">
    <property type="entry name" value="MetI-like"/>
</dbReference>
<feature type="transmembrane region" description="Helical" evidence="7">
    <location>
        <begin position="325"/>
        <end position="351"/>
    </location>
</feature>
<dbReference type="RefSeq" id="WP_112305538.1">
    <property type="nucleotide sequence ID" value="NZ_QMDV01000002.1"/>
</dbReference>
<comment type="subcellular location">
    <subcellularLocation>
        <location evidence="1 7">Cell membrane</location>
        <topology evidence="1 7">Multi-pass membrane protein</topology>
    </subcellularLocation>
</comment>
<dbReference type="PANTHER" id="PTHR43386:SF1">
    <property type="entry name" value="D,D-DIPEPTIDE TRANSPORT SYSTEM PERMEASE PROTEIN DDPC-RELATED"/>
    <property type="match status" value="1"/>
</dbReference>
<dbReference type="CDD" id="cd06261">
    <property type="entry name" value="TM_PBP2"/>
    <property type="match status" value="1"/>
</dbReference>
<comment type="similarity">
    <text evidence="7">Belongs to the binding-protein-dependent transport system permease family.</text>
</comment>
<dbReference type="InterPro" id="IPR050366">
    <property type="entry name" value="BP-dependent_transpt_permease"/>
</dbReference>
<evidence type="ECO:0000259" key="8">
    <source>
        <dbReference type="PROSITE" id="PS50928"/>
    </source>
</evidence>
<proteinExistence type="inferred from homology"/>
<keyword evidence="5 7" id="KW-1133">Transmembrane helix</keyword>